<gene>
    <name evidence="1" type="ORF">CSSPTR1EN2_LOCUS8255</name>
</gene>
<organism evidence="1 2">
    <name type="scientific">Sphagnum troendelagicum</name>
    <dbReference type="NCBI Taxonomy" id="128251"/>
    <lineage>
        <taxon>Eukaryota</taxon>
        <taxon>Viridiplantae</taxon>
        <taxon>Streptophyta</taxon>
        <taxon>Embryophyta</taxon>
        <taxon>Bryophyta</taxon>
        <taxon>Sphagnophytina</taxon>
        <taxon>Sphagnopsida</taxon>
        <taxon>Sphagnales</taxon>
        <taxon>Sphagnaceae</taxon>
        <taxon>Sphagnum</taxon>
    </lineage>
</organism>
<name>A0ABP0TVQ6_9BRYO</name>
<reference evidence="1" key="1">
    <citation type="submission" date="2024-02" db="EMBL/GenBank/DDBJ databases">
        <authorList>
            <consortium name="ELIXIR-Norway"/>
            <consortium name="Elixir Norway"/>
        </authorList>
    </citation>
    <scope>NUCLEOTIDE SEQUENCE</scope>
</reference>
<sequence>MLWGYTIIGAKARVMLKDVEDKKALVLQQVPHADDISSGRETKSIIEDEGLKRVIKYNATNEEYLKVKMDAIRDSRSVC</sequence>
<evidence type="ECO:0000313" key="1">
    <source>
        <dbReference type="EMBL" id="CAK9206251.1"/>
    </source>
</evidence>
<accession>A0ABP0TVQ6</accession>
<protein>
    <submittedName>
        <fullName evidence="1">Uncharacterized protein</fullName>
    </submittedName>
</protein>
<dbReference type="Proteomes" id="UP001497512">
    <property type="component" value="Chromosome 15"/>
</dbReference>
<dbReference type="EMBL" id="OZ019907">
    <property type="protein sequence ID" value="CAK9206251.1"/>
    <property type="molecule type" value="Genomic_DNA"/>
</dbReference>
<keyword evidence="2" id="KW-1185">Reference proteome</keyword>
<evidence type="ECO:0000313" key="2">
    <source>
        <dbReference type="Proteomes" id="UP001497512"/>
    </source>
</evidence>
<proteinExistence type="predicted"/>